<dbReference type="EMBL" id="JBFTWV010000417">
    <property type="protein sequence ID" value="KAL2782479.1"/>
    <property type="molecule type" value="Genomic_DNA"/>
</dbReference>
<dbReference type="Proteomes" id="UP001610563">
    <property type="component" value="Unassembled WGS sequence"/>
</dbReference>
<reference evidence="2 3" key="1">
    <citation type="submission" date="2024-07" db="EMBL/GenBank/DDBJ databases">
        <title>Section-level genome sequencing and comparative genomics of Aspergillus sections Usti and Cavernicolus.</title>
        <authorList>
            <consortium name="Lawrence Berkeley National Laboratory"/>
            <person name="Nybo J.L."/>
            <person name="Vesth T.C."/>
            <person name="Theobald S."/>
            <person name="Frisvad J.C."/>
            <person name="Larsen T.O."/>
            <person name="Kjaerboelling I."/>
            <person name="Rothschild-Mancinelli K."/>
            <person name="Lyhne E.K."/>
            <person name="Kogle M.E."/>
            <person name="Barry K."/>
            <person name="Clum A."/>
            <person name="Na H."/>
            <person name="Ledsgaard L."/>
            <person name="Lin J."/>
            <person name="Lipzen A."/>
            <person name="Kuo A."/>
            <person name="Riley R."/>
            <person name="Mondo S."/>
            <person name="Labutti K."/>
            <person name="Haridas S."/>
            <person name="Pangalinan J."/>
            <person name="Salamov A.A."/>
            <person name="Simmons B.A."/>
            <person name="Magnuson J.K."/>
            <person name="Chen J."/>
            <person name="Drula E."/>
            <person name="Henrissat B."/>
            <person name="Wiebenga A."/>
            <person name="Lubbers R.J."/>
            <person name="Gomes A.C."/>
            <person name="Makela M.R."/>
            <person name="Stajich J."/>
            <person name="Grigoriev I.V."/>
            <person name="Mortensen U.H."/>
            <person name="De Vries R.P."/>
            <person name="Baker S.E."/>
            <person name="Andersen M.R."/>
        </authorList>
    </citation>
    <scope>NUCLEOTIDE SEQUENCE [LARGE SCALE GENOMIC DNA]</scope>
    <source>
        <strain evidence="2 3">CBS 209.92</strain>
    </source>
</reference>
<comment type="caution">
    <text evidence="2">The sequence shown here is derived from an EMBL/GenBank/DDBJ whole genome shotgun (WGS) entry which is preliminary data.</text>
</comment>
<accession>A0ABR4FGX3</accession>
<gene>
    <name evidence="2" type="ORF">BJX66DRAFT_320612</name>
</gene>
<keyword evidence="3" id="KW-1185">Reference proteome</keyword>
<dbReference type="InterPro" id="IPR007604">
    <property type="entry name" value="CP2"/>
</dbReference>
<evidence type="ECO:0000313" key="3">
    <source>
        <dbReference type="Proteomes" id="UP001610563"/>
    </source>
</evidence>
<sequence length="122" mass="14202">MLKQRDEIPVTYLNKGQAYCISILDTCPPLSDLQQVRYRTNVRISFHREDERLRSIACWQHWKECRGLNEAHQSGREPHAVGYVKPTRVVMIKVEKSVSRVHRSMRSAFHGPAIQQLGYQNA</sequence>
<dbReference type="Pfam" id="PF04516">
    <property type="entry name" value="CP2"/>
    <property type="match status" value="1"/>
</dbReference>
<evidence type="ECO:0000259" key="1">
    <source>
        <dbReference type="PROSITE" id="PS51968"/>
    </source>
</evidence>
<organism evidence="2 3">
    <name type="scientific">Aspergillus keveii</name>
    <dbReference type="NCBI Taxonomy" id="714993"/>
    <lineage>
        <taxon>Eukaryota</taxon>
        <taxon>Fungi</taxon>
        <taxon>Dikarya</taxon>
        <taxon>Ascomycota</taxon>
        <taxon>Pezizomycotina</taxon>
        <taxon>Eurotiomycetes</taxon>
        <taxon>Eurotiomycetidae</taxon>
        <taxon>Eurotiales</taxon>
        <taxon>Aspergillaceae</taxon>
        <taxon>Aspergillus</taxon>
        <taxon>Aspergillus subgen. Nidulantes</taxon>
    </lineage>
</organism>
<feature type="domain" description="Grh/CP2 DB" evidence="1">
    <location>
        <begin position="1"/>
        <end position="122"/>
    </location>
</feature>
<dbReference type="PROSITE" id="PS51968">
    <property type="entry name" value="GRH_CP2_DB"/>
    <property type="match status" value="1"/>
</dbReference>
<evidence type="ECO:0000313" key="2">
    <source>
        <dbReference type="EMBL" id="KAL2782479.1"/>
    </source>
</evidence>
<protein>
    <submittedName>
        <fullName evidence="2">CP2 transcription factor</fullName>
    </submittedName>
</protein>
<name>A0ABR4FGX3_9EURO</name>
<proteinExistence type="predicted"/>